<gene>
    <name evidence="1" type="ORF">G3570_02970</name>
</gene>
<dbReference type="Pfam" id="PF16811">
    <property type="entry name" value="TAtT"/>
    <property type="match status" value="1"/>
</dbReference>
<dbReference type="Gene3D" id="1.25.40.920">
    <property type="entry name" value="TRAP transporter T-component"/>
    <property type="match status" value="1"/>
</dbReference>
<name>A0A6M1STZ9_9BACT</name>
<proteinExistence type="predicted"/>
<sequence length="270" mass="31259">MTRGLSSRLSGIIFPIVLSILVLFPQFLQAQNSAFEEGMKWYEQRAVEADSFRAVPKYIDNAINAFEKAYNQNQKPEQAGLFLLKSYYFKGMFLGLDEDRQKEIYDKGRDLGEKLAERYPEAFEIKFWYAANLGRWAKVHGFMAAATSGVAKKVRNLGEEIIELDEQYQGGGGYRILAQAYFHTPKIPILMGWPSDKKALELVKKAMKIAPGHPTNRLLFAEILMSFDRNNEARNHLEHIMKMEPRRDFLIPDRYVKYRAQKLLEQEFGM</sequence>
<evidence type="ECO:0000313" key="1">
    <source>
        <dbReference type="EMBL" id="NGP75578.1"/>
    </source>
</evidence>
<accession>A0A6M1STZ9</accession>
<dbReference type="InterPro" id="IPR031823">
    <property type="entry name" value="TatT"/>
</dbReference>
<dbReference type="Proteomes" id="UP000473278">
    <property type="component" value="Unassembled WGS sequence"/>
</dbReference>
<dbReference type="SUPFAM" id="SSF48452">
    <property type="entry name" value="TPR-like"/>
    <property type="match status" value="1"/>
</dbReference>
<dbReference type="EMBL" id="JAALLT010000001">
    <property type="protein sequence ID" value="NGP75578.1"/>
    <property type="molecule type" value="Genomic_DNA"/>
</dbReference>
<reference evidence="1 2" key="1">
    <citation type="submission" date="2020-02" db="EMBL/GenBank/DDBJ databases">
        <title>Balneolaceae bacterium YR4-1, complete genome.</title>
        <authorList>
            <person name="Li Y."/>
            <person name="Wu S."/>
        </authorList>
    </citation>
    <scope>NUCLEOTIDE SEQUENCE [LARGE SCALE GENOMIC DNA]</scope>
    <source>
        <strain evidence="1 2">YR4-1</strain>
    </source>
</reference>
<dbReference type="AlphaFoldDB" id="A0A6M1STZ9"/>
<organism evidence="1 2">
    <name type="scientific">Halalkalibaculum roseum</name>
    <dbReference type="NCBI Taxonomy" id="2709311"/>
    <lineage>
        <taxon>Bacteria</taxon>
        <taxon>Pseudomonadati</taxon>
        <taxon>Balneolota</taxon>
        <taxon>Balneolia</taxon>
        <taxon>Balneolales</taxon>
        <taxon>Balneolaceae</taxon>
        <taxon>Halalkalibaculum</taxon>
    </lineage>
</organism>
<dbReference type="InterPro" id="IPR038537">
    <property type="entry name" value="TatT_sf"/>
</dbReference>
<comment type="caution">
    <text evidence="1">The sequence shown here is derived from an EMBL/GenBank/DDBJ whole genome shotgun (WGS) entry which is preliminary data.</text>
</comment>
<keyword evidence="2" id="KW-1185">Reference proteome</keyword>
<evidence type="ECO:0000313" key="2">
    <source>
        <dbReference type="Proteomes" id="UP000473278"/>
    </source>
</evidence>
<dbReference type="RefSeq" id="WP_165139004.1">
    <property type="nucleotide sequence ID" value="NZ_JAALLT010000001.1"/>
</dbReference>
<dbReference type="InterPro" id="IPR011990">
    <property type="entry name" value="TPR-like_helical_dom_sf"/>
</dbReference>
<protein>
    <submittedName>
        <fullName evidence="1">Uncharacterized protein</fullName>
    </submittedName>
</protein>